<dbReference type="InterPro" id="IPR036514">
    <property type="entry name" value="SGNH_hydro_sf"/>
</dbReference>
<sequence>MRYLALGDSYTIGESVAVAERWPVQLAAQVRAQGFALGEPQIIARTGWTTDELMAALTGQAPQGPFALVSLLIGVNNQYRGRSSAEYRMQLRQLLDTAMSLAGGRPERVLVLSIPDWGVTPFAGSSRRAAIATAIDLFNTVKREETARLGAHYVDITPLSRRALHDPTLLAPDGLHPSGSMYTQWVALALPTALHILRTETAGASADGRKL</sequence>
<dbReference type="GO" id="GO:0016788">
    <property type="term" value="F:hydrolase activity, acting on ester bonds"/>
    <property type="evidence" value="ECO:0007669"/>
    <property type="project" value="UniProtKB-ARBA"/>
</dbReference>
<feature type="domain" description="SGNH hydrolase-type esterase" evidence="1">
    <location>
        <begin position="5"/>
        <end position="182"/>
    </location>
</feature>
<evidence type="ECO:0000313" key="2">
    <source>
        <dbReference type="EMBL" id="MBM3223752.1"/>
    </source>
</evidence>
<dbReference type="EMBL" id="VGLS01000193">
    <property type="protein sequence ID" value="MBM3223752.1"/>
    <property type="molecule type" value="Genomic_DNA"/>
</dbReference>
<dbReference type="Gene3D" id="3.40.50.1110">
    <property type="entry name" value="SGNH hydrolase"/>
    <property type="match status" value="1"/>
</dbReference>
<dbReference type="SUPFAM" id="SSF52266">
    <property type="entry name" value="SGNH hydrolase"/>
    <property type="match status" value="1"/>
</dbReference>
<dbReference type="AlphaFoldDB" id="A0A938B0H0"/>
<keyword evidence="2" id="KW-0378">Hydrolase</keyword>
<proteinExistence type="predicted"/>
<dbReference type="InterPro" id="IPR013830">
    <property type="entry name" value="SGNH_hydro"/>
</dbReference>
<protein>
    <submittedName>
        <fullName evidence="2">SGNH/GDSL hydrolase family protein</fullName>
    </submittedName>
</protein>
<gene>
    <name evidence="2" type="ORF">FJZ47_08140</name>
</gene>
<organism evidence="2 3">
    <name type="scientific">Tectimicrobiota bacterium</name>
    <dbReference type="NCBI Taxonomy" id="2528274"/>
    <lineage>
        <taxon>Bacteria</taxon>
        <taxon>Pseudomonadati</taxon>
        <taxon>Nitrospinota/Tectimicrobiota group</taxon>
        <taxon>Candidatus Tectimicrobiota</taxon>
    </lineage>
</organism>
<evidence type="ECO:0000313" key="3">
    <source>
        <dbReference type="Proteomes" id="UP000712673"/>
    </source>
</evidence>
<dbReference type="Pfam" id="PF13472">
    <property type="entry name" value="Lipase_GDSL_2"/>
    <property type="match status" value="1"/>
</dbReference>
<evidence type="ECO:0000259" key="1">
    <source>
        <dbReference type="Pfam" id="PF13472"/>
    </source>
</evidence>
<comment type="caution">
    <text evidence="2">The sequence shown here is derived from an EMBL/GenBank/DDBJ whole genome shotgun (WGS) entry which is preliminary data.</text>
</comment>
<dbReference type="CDD" id="cd01832">
    <property type="entry name" value="SGNH_hydrolase_like_1"/>
    <property type="match status" value="1"/>
</dbReference>
<name>A0A938B0H0_UNCTE</name>
<reference evidence="2" key="1">
    <citation type="submission" date="2019-03" db="EMBL/GenBank/DDBJ databases">
        <title>Lake Tanganyika Metagenome-Assembled Genomes (MAGs).</title>
        <authorList>
            <person name="Tran P."/>
        </authorList>
    </citation>
    <scope>NUCLEOTIDE SEQUENCE</scope>
    <source>
        <strain evidence="2">K_DeepCast_65m_m2_066</strain>
    </source>
</reference>
<dbReference type="Proteomes" id="UP000712673">
    <property type="component" value="Unassembled WGS sequence"/>
</dbReference>
<accession>A0A938B0H0</accession>